<evidence type="ECO:0000256" key="1">
    <source>
        <dbReference type="SAM" id="SignalP"/>
    </source>
</evidence>
<sequence>MPAEFAMRLPSPSIRTRLALALLLALPLAAHADPRQDYDEFRAGLARHASGPTGMYAIQDVRVIAAGAGAHLPTGVPAAALRWADGAGAAKDVRLRFRDGAAMLEGPGLKPVDLLKAPDQTQALAGGLSVRATVYDDALKAWLYNPARVGQTFKGLSFFPYDPKGVVQARFARRPAKAVSHLDSRNHTGTMYWIGDVALPLQGKTYTLRAFNKSGDWSGIDHLLLFFTDKTSKKTSYGGGRVLEAHFPAGKPPQTLSLNLNTLYSFLCAHSDYYNCPVNLTTYVPVALEFGEKYPPGG</sequence>
<gene>
    <name evidence="2" type="ORF">D9T17_12740</name>
</gene>
<dbReference type="Proteomes" id="UP000275910">
    <property type="component" value="Unassembled WGS sequence"/>
</dbReference>
<proteinExistence type="predicted"/>
<feature type="chain" id="PRO_5018108082" evidence="1">
    <location>
        <begin position="33"/>
        <end position="298"/>
    </location>
</feature>
<reference evidence="2 3" key="1">
    <citation type="submission" date="2018-10" db="EMBL/GenBank/DDBJ databases">
        <title>The genome of Lysobacter enzymogenes OH11.</title>
        <authorList>
            <person name="Liu F."/>
            <person name="Zhao Y."/>
            <person name="Qian G."/>
            <person name="Chen Y."/>
            <person name="Xu H."/>
        </authorList>
    </citation>
    <scope>NUCLEOTIDE SEQUENCE [LARGE SCALE GENOMIC DNA]</scope>
    <source>
        <strain evidence="2 3">OH11</strain>
    </source>
</reference>
<organism evidence="2 3">
    <name type="scientific">Lysobacter enzymogenes</name>
    <dbReference type="NCBI Taxonomy" id="69"/>
    <lineage>
        <taxon>Bacteria</taxon>
        <taxon>Pseudomonadati</taxon>
        <taxon>Pseudomonadota</taxon>
        <taxon>Gammaproteobacteria</taxon>
        <taxon>Lysobacterales</taxon>
        <taxon>Lysobacteraceae</taxon>
        <taxon>Lysobacter</taxon>
    </lineage>
</organism>
<comment type="caution">
    <text evidence="2">The sequence shown here is derived from an EMBL/GenBank/DDBJ whole genome shotgun (WGS) entry which is preliminary data.</text>
</comment>
<evidence type="ECO:0000313" key="3">
    <source>
        <dbReference type="Proteomes" id="UP000275910"/>
    </source>
</evidence>
<dbReference type="PANTHER" id="PTHR41913">
    <property type="entry name" value="DUF1684 DOMAIN-CONTAINING PROTEIN"/>
    <property type="match status" value="1"/>
</dbReference>
<feature type="signal peptide" evidence="1">
    <location>
        <begin position="1"/>
        <end position="32"/>
    </location>
</feature>
<dbReference type="Pfam" id="PF07920">
    <property type="entry name" value="DUF1684"/>
    <property type="match status" value="1"/>
</dbReference>
<protein>
    <submittedName>
        <fullName evidence="2">DUF1684 domain-containing protein</fullName>
    </submittedName>
</protein>
<name>A0A3N2RGH0_LYSEN</name>
<dbReference type="AlphaFoldDB" id="A0A3N2RGH0"/>
<accession>A0A3N2RGH0</accession>
<keyword evidence="1" id="KW-0732">Signal</keyword>
<dbReference type="EMBL" id="RCTY01000032">
    <property type="protein sequence ID" value="ROU06563.1"/>
    <property type="molecule type" value="Genomic_DNA"/>
</dbReference>
<dbReference type="PANTHER" id="PTHR41913:SF1">
    <property type="entry name" value="DUF1684 DOMAIN-CONTAINING PROTEIN"/>
    <property type="match status" value="1"/>
</dbReference>
<dbReference type="InterPro" id="IPR012467">
    <property type="entry name" value="DUF1684"/>
</dbReference>
<evidence type="ECO:0000313" key="2">
    <source>
        <dbReference type="EMBL" id="ROU06563.1"/>
    </source>
</evidence>